<dbReference type="InterPro" id="IPR006158">
    <property type="entry name" value="Cobalamin-bd"/>
</dbReference>
<evidence type="ECO:0000313" key="9">
    <source>
        <dbReference type="EMBL" id="MFH5245512.1"/>
    </source>
</evidence>
<feature type="domain" description="Radical SAM core" evidence="7">
    <location>
        <begin position="193"/>
        <end position="434"/>
    </location>
</feature>
<dbReference type="InterPro" id="IPR034466">
    <property type="entry name" value="Methyltransferase_Class_B"/>
</dbReference>
<dbReference type="SFLD" id="SFLDG01082">
    <property type="entry name" value="B12-binding_domain_containing"/>
    <property type="match status" value="1"/>
</dbReference>
<dbReference type="Gene3D" id="3.80.30.20">
    <property type="entry name" value="tm_1862 like domain"/>
    <property type="match status" value="1"/>
</dbReference>
<dbReference type="SFLD" id="SFLDG01123">
    <property type="entry name" value="methyltransferase_(Class_B)"/>
    <property type="match status" value="1"/>
</dbReference>
<evidence type="ECO:0000256" key="3">
    <source>
        <dbReference type="ARBA" id="ARBA00022723"/>
    </source>
</evidence>
<comment type="caution">
    <text evidence="9">The sequence shown here is derived from an EMBL/GenBank/DDBJ whole genome shotgun (WGS) entry which is preliminary data.</text>
</comment>
<dbReference type="SFLD" id="SFLDF00317">
    <property type="entry name" value="thioacetal_methlytransferase"/>
    <property type="match status" value="1"/>
</dbReference>
<dbReference type="InterPro" id="IPR023404">
    <property type="entry name" value="rSAM_horseshoe"/>
</dbReference>
<dbReference type="Gene3D" id="3.40.50.280">
    <property type="entry name" value="Cobalamin-binding domain"/>
    <property type="match status" value="1"/>
</dbReference>
<evidence type="ECO:0000313" key="11">
    <source>
        <dbReference type="Proteomes" id="UP001609219"/>
    </source>
</evidence>
<dbReference type="InterPro" id="IPR007197">
    <property type="entry name" value="rSAM"/>
</dbReference>
<keyword evidence="3" id="KW-0479">Metal-binding</keyword>
<dbReference type="InterPro" id="IPR058240">
    <property type="entry name" value="rSAM_sf"/>
</dbReference>
<dbReference type="SUPFAM" id="SSF52242">
    <property type="entry name" value="Cobalamin (vitamin B12)-binding domain"/>
    <property type="match status" value="1"/>
</dbReference>
<dbReference type="SMART" id="SM00729">
    <property type="entry name" value="Elp3"/>
    <property type="match status" value="1"/>
</dbReference>
<evidence type="ECO:0000256" key="5">
    <source>
        <dbReference type="ARBA" id="ARBA00023014"/>
    </source>
</evidence>
<evidence type="ECO:0000313" key="8">
    <source>
        <dbReference type="EMBL" id="MFH5232798.1"/>
    </source>
</evidence>
<dbReference type="CDD" id="cd01335">
    <property type="entry name" value="Radical_SAM"/>
    <property type="match status" value="1"/>
</dbReference>
<evidence type="ECO:0000313" key="10">
    <source>
        <dbReference type="Proteomes" id="UP001609176"/>
    </source>
</evidence>
<evidence type="ECO:0000256" key="1">
    <source>
        <dbReference type="ARBA" id="ARBA00001966"/>
    </source>
</evidence>
<evidence type="ECO:0000259" key="6">
    <source>
        <dbReference type="PROSITE" id="PS51332"/>
    </source>
</evidence>
<dbReference type="EMBL" id="JBIMSP010000080">
    <property type="protein sequence ID" value="MFH5245512.1"/>
    <property type="molecule type" value="Genomic_DNA"/>
</dbReference>
<name>A0ABW7KUP7_9NOCA</name>
<keyword evidence="5" id="KW-0411">Iron-sulfur</keyword>
<comment type="cofactor">
    <cofactor evidence="1">
        <name>[4Fe-4S] cluster</name>
        <dbReference type="ChEBI" id="CHEBI:49883"/>
    </cofactor>
</comment>
<proteinExistence type="predicted"/>
<dbReference type="EMBL" id="JBIMSN010000161">
    <property type="protein sequence ID" value="MFH5232798.1"/>
    <property type="molecule type" value="Genomic_DNA"/>
</dbReference>
<dbReference type="Proteomes" id="UP001609219">
    <property type="component" value="Unassembled WGS sequence"/>
</dbReference>
<gene>
    <name evidence="9" type="ORF">ACHIPV_27095</name>
    <name evidence="8" type="ORF">ACHIRB_30155</name>
</gene>
<feature type="domain" description="B12-binding" evidence="6">
    <location>
        <begin position="3"/>
        <end position="145"/>
    </location>
</feature>
<sequence length="642" mass="72493">MKKRIVLVQQASWDNSMESIPLAIGYMKAVLENDADIADEIDVTLQNFQGGARLADMARAIFSENLPDVIGFSVLGWNIYQFGALAETFKQLNPDGLVVFGGNHVANQAERVFTLHSYVDVVVNGEGEITFRNIVAEVLRSGRAPDLSSIPGLSVRNGSKILTTREQERLTDLDVVPSPFLSGAIPMVNAKGEFRYDVALMETNRGCPYRCAFCYWGGAVGQKVRAFSRERLREELDMFGFYQVPTVCLCDANFGMLESDETFVEDLIDTFRRYGYPRGVETSWAKNKSARFHRIVTMLKEHGLKSSFTLSLQTLADDALTEMQRRNMKVNQWEPLVNWLSDEGLDCYAELIWGAPGETVSSFLSGYDRLAEKVSRIAIYPLMILPNTTYSQERERHGFVTVRGDADDFEYVLANKSASLTEHLRMQRFMLWARILSEHQFFRHVWRPLRMIAGMTQSGVIESVRSWFDASSTPAAAQLVDGLPAIADFHAATRALRDIYASAELRASFGEWWTTIAAPRFPVQWRDFVDDLYRFEEWSRPVYAPSVSTIPSGWSLVENADKPSYRSIEIALSYDIEVVLDNLASGDPTPPRPCPTTYIFQAPTGFIDNIENHEIAAYYVAEPVKVRHDRSPIAEPERHAVI</sequence>
<dbReference type="PROSITE" id="PS51918">
    <property type="entry name" value="RADICAL_SAM"/>
    <property type="match status" value="1"/>
</dbReference>
<dbReference type="NCBIfam" id="NF033712">
    <property type="entry name" value="B12_rSAM_KedN5"/>
    <property type="match status" value="1"/>
</dbReference>
<dbReference type="SFLD" id="SFLDS00029">
    <property type="entry name" value="Radical_SAM"/>
    <property type="match status" value="1"/>
</dbReference>
<evidence type="ECO:0000259" key="7">
    <source>
        <dbReference type="PROSITE" id="PS51918"/>
    </source>
</evidence>
<dbReference type="Pfam" id="PF04055">
    <property type="entry name" value="Radical_SAM"/>
    <property type="match status" value="1"/>
</dbReference>
<evidence type="ECO:0000256" key="2">
    <source>
        <dbReference type="ARBA" id="ARBA00022691"/>
    </source>
</evidence>
<dbReference type="PROSITE" id="PS51332">
    <property type="entry name" value="B12_BINDING"/>
    <property type="match status" value="1"/>
</dbReference>
<keyword evidence="2" id="KW-0949">S-adenosyl-L-methionine</keyword>
<dbReference type="InterPro" id="IPR006638">
    <property type="entry name" value="Elp3/MiaA/NifB-like_rSAM"/>
</dbReference>
<dbReference type="InterPro" id="IPR036724">
    <property type="entry name" value="Cobalamin-bd_sf"/>
</dbReference>
<dbReference type="Pfam" id="PF02310">
    <property type="entry name" value="B12-binding"/>
    <property type="match status" value="1"/>
</dbReference>
<protein>
    <submittedName>
        <fullName evidence="9">KedN5 family methylcobalamin-dependent radical SAM C-methyltransferase</fullName>
    </submittedName>
</protein>
<dbReference type="PANTHER" id="PTHR43409">
    <property type="entry name" value="ANAEROBIC MAGNESIUM-PROTOPORPHYRIN IX MONOMETHYL ESTER CYCLASE-RELATED"/>
    <property type="match status" value="1"/>
</dbReference>
<reference evidence="10 11" key="1">
    <citation type="submission" date="2024-10" db="EMBL/GenBank/DDBJ databases">
        <authorList>
            <person name="Riesco R."/>
        </authorList>
    </citation>
    <scope>NUCLEOTIDE SEQUENCE [LARGE SCALE GENOMIC DNA]</scope>
    <source>
        <strain evidence="9 10">NCIMB 15448</strain>
        <strain evidence="8 11">NCIMB 15450</strain>
    </source>
</reference>
<dbReference type="CDD" id="cd02068">
    <property type="entry name" value="radical_SAM_B12_BD"/>
    <property type="match status" value="1"/>
</dbReference>
<evidence type="ECO:0000256" key="4">
    <source>
        <dbReference type="ARBA" id="ARBA00023004"/>
    </source>
</evidence>
<dbReference type="InterPro" id="IPR051198">
    <property type="entry name" value="BchE-like"/>
</dbReference>
<accession>A0ABW7KUP7</accession>
<dbReference type="RefSeq" id="WP_395126295.1">
    <property type="nucleotide sequence ID" value="NZ_JBIMSN010000161.1"/>
</dbReference>
<keyword evidence="4" id="KW-0408">Iron</keyword>
<dbReference type="SFLD" id="SFLDF00436">
    <property type="entry name" value="pactamycin_C-methyltransferase"/>
    <property type="match status" value="1"/>
</dbReference>
<dbReference type="PANTHER" id="PTHR43409:SF16">
    <property type="entry name" value="SLR0320 PROTEIN"/>
    <property type="match status" value="1"/>
</dbReference>
<dbReference type="SUPFAM" id="SSF102114">
    <property type="entry name" value="Radical SAM enzymes"/>
    <property type="match status" value="1"/>
</dbReference>
<keyword evidence="11" id="KW-1185">Reference proteome</keyword>
<dbReference type="Proteomes" id="UP001609176">
    <property type="component" value="Unassembled WGS sequence"/>
</dbReference>
<organism evidence="9 10">
    <name type="scientific">Antrihabitans spumae</name>
    <dbReference type="NCBI Taxonomy" id="3373370"/>
    <lineage>
        <taxon>Bacteria</taxon>
        <taxon>Bacillati</taxon>
        <taxon>Actinomycetota</taxon>
        <taxon>Actinomycetes</taxon>
        <taxon>Mycobacteriales</taxon>
        <taxon>Nocardiaceae</taxon>
        <taxon>Antrihabitans</taxon>
    </lineage>
</organism>